<proteinExistence type="predicted"/>
<name>A0A084W5V4_ANOSI</name>
<evidence type="ECO:0000313" key="2">
    <source>
        <dbReference type="EMBL" id="KFB45598.1"/>
    </source>
</evidence>
<protein>
    <submittedName>
        <fullName evidence="2 3">Uncharacterized protein</fullName>
    </submittedName>
</protein>
<evidence type="ECO:0000313" key="4">
    <source>
        <dbReference type="Proteomes" id="UP000030765"/>
    </source>
</evidence>
<feature type="region of interest" description="Disordered" evidence="1">
    <location>
        <begin position="22"/>
        <end position="51"/>
    </location>
</feature>
<feature type="compositionally biased region" description="Basic and acidic residues" evidence="1">
    <location>
        <begin position="39"/>
        <end position="51"/>
    </location>
</feature>
<reference evidence="2 4" key="1">
    <citation type="journal article" date="2014" name="BMC Genomics">
        <title>Genome sequence of Anopheles sinensis provides insight into genetics basis of mosquito competence for malaria parasites.</title>
        <authorList>
            <person name="Zhou D."/>
            <person name="Zhang D."/>
            <person name="Ding G."/>
            <person name="Shi L."/>
            <person name="Hou Q."/>
            <person name="Ye Y."/>
            <person name="Xu Y."/>
            <person name="Zhou H."/>
            <person name="Xiong C."/>
            <person name="Li S."/>
            <person name="Yu J."/>
            <person name="Hong S."/>
            <person name="Yu X."/>
            <person name="Zou P."/>
            <person name="Chen C."/>
            <person name="Chang X."/>
            <person name="Wang W."/>
            <person name="Lv Y."/>
            <person name="Sun Y."/>
            <person name="Ma L."/>
            <person name="Shen B."/>
            <person name="Zhu C."/>
        </authorList>
    </citation>
    <scope>NUCLEOTIDE SEQUENCE [LARGE SCALE GENOMIC DNA]</scope>
</reference>
<reference evidence="3" key="2">
    <citation type="submission" date="2020-05" db="UniProtKB">
        <authorList>
            <consortium name="EnsemblMetazoa"/>
        </authorList>
    </citation>
    <scope>IDENTIFICATION</scope>
</reference>
<sequence length="51" mass="5912">MALRCRCCTRRTRRTCLPTATPWTTERHRDEGDDSEEGTEAKSDLIKCPKE</sequence>
<dbReference type="EMBL" id="ATLV01020698">
    <property type="status" value="NOT_ANNOTATED_CDS"/>
    <property type="molecule type" value="Genomic_DNA"/>
</dbReference>
<dbReference type="VEuPathDB" id="VectorBase:ASIC013587"/>
<dbReference type="EnsemblMetazoa" id="ASIC013587-RA">
    <property type="protein sequence ID" value="ASIC013587-PA"/>
    <property type="gene ID" value="ASIC013587"/>
</dbReference>
<accession>A0A084W5V4</accession>
<dbReference type="EMBL" id="KE525305">
    <property type="protein sequence ID" value="KFB45598.1"/>
    <property type="molecule type" value="Genomic_DNA"/>
</dbReference>
<gene>
    <name evidence="2" type="ORF">ZHAS_00013587</name>
</gene>
<keyword evidence="4" id="KW-1185">Reference proteome</keyword>
<dbReference type="AlphaFoldDB" id="A0A084W5V4"/>
<evidence type="ECO:0000313" key="3">
    <source>
        <dbReference type="EnsemblMetazoa" id="ASIC013587-PA"/>
    </source>
</evidence>
<dbReference type="Proteomes" id="UP000030765">
    <property type="component" value="Unassembled WGS sequence"/>
</dbReference>
<evidence type="ECO:0000256" key="1">
    <source>
        <dbReference type="SAM" id="MobiDB-lite"/>
    </source>
</evidence>
<organism evidence="2">
    <name type="scientific">Anopheles sinensis</name>
    <name type="common">Mosquito</name>
    <dbReference type="NCBI Taxonomy" id="74873"/>
    <lineage>
        <taxon>Eukaryota</taxon>
        <taxon>Metazoa</taxon>
        <taxon>Ecdysozoa</taxon>
        <taxon>Arthropoda</taxon>
        <taxon>Hexapoda</taxon>
        <taxon>Insecta</taxon>
        <taxon>Pterygota</taxon>
        <taxon>Neoptera</taxon>
        <taxon>Endopterygota</taxon>
        <taxon>Diptera</taxon>
        <taxon>Nematocera</taxon>
        <taxon>Culicoidea</taxon>
        <taxon>Culicidae</taxon>
        <taxon>Anophelinae</taxon>
        <taxon>Anopheles</taxon>
    </lineage>
</organism>